<gene>
    <name evidence="1" type="ORF">WKR92_04340</name>
</gene>
<dbReference type="RefSeq" id="WP_375556608.1">
    <property type="nucleotide sequence ID" value="NZ_JBBVGT010000002.1"/>
</dbReference>
<dbReference type="InterPro" id="IPR025631">
    <property type="entry name" value="Porin_10"/>
</dbReference>
<comment type="caution">
    <text evidence="1">The sequence shown here is derived from an EMBL/GenBank/DDBJ whole genome shotgun (WGS) entry which is preliminary data.</text>
</comment>
<dbReference type="Proteomes" id="UP001580928">
    <property type="component" value="Unassembled WGS sequence"/>
</dbReference>
<organism evidence="1 2">
    <name type="scientific">Albibacterium profundi</name>
    <dbReference type="NCBI Taxonomy" id="3134906"/>
    <lineage>
        <taxon>Bacteria</taxon>
        <taxon>Pseudomonadati</taxon>
        <taxon>Bacteroidota</taxon>
        <taxon>Sphingobacteriia</taxon>
        <taxon>Sphingobacteriales</taxon>
        <taxon>Sphingobacteriaceae</taxon>
        <taxon>Albibacterium</taxon>
    </lineage>
</organism>
<accession>A0ABV5CBZ6</accession>
<name>A0ABV5CBZ6_9SPHI</name>
<protein>
    <submittedName>
        <fullName evidence="1">Porin</fullName>
    </submittedName>
</protein>
<dbReference type="EMBL" id="JBBVGT010000002">
    <property type="protein sequence ID" value="MFB5945055.1"/>
    <property type="molecule type" value="Genomic_DNA"/>
</dbReference>
<evidence type="ECO:0000313" key="2">
    <source>
        <dbReference type="Proteomes" id="UP001580928"/>
    </source>
</evidence>
<sequence>MNVRFLLIGIFLCLMGQTLYAQVPIGGEEWGADLDSLRDAEELKEDSIIYNASYIRYTTLDRMRLGTSTVQIDTSHVGYQYYNPQYDPYNPSINLGSYGLSTRDLLFSPSKTIGFHTGFHSMDRYVRSPDSIKYYRARSPYSELEFVTGDQVFKATVAQNINPRWSIGTDLDFALSKGFYQNQRYNDVKAAVYSWYESENHRYNLLTNALFNTLVSTENGSVLNDTLFRTPDRQASDAELVRLNGQREERPQQTWRDFSFFLRQSYFIGRIDSLNAGLPDMEILPTQRVYHSLRLSSKKYKFYKNEDDSDGAFPFIDEQAILTNDSTRLKSIINEFGYSFALRGKSDSSAKNEVKLDVGLRNEISWFDAKDNKFSFQNTTALAGVGYRFSDRVNITGDFSQIVAGRNFGDFLYEAKANILLSNTFGRIVLGAYTQNKSPEYLYEFANYQYHRWPEADQSLDFEKTKVNNLSFQYENKKLGFYGKVEYFLMNNYLYFKEVDNPDFDQTLFRKIEPTQFSGSINMLKITVGEKLKFGNFHFDNFAVYQKSDYMNILQTPELYTWHSFYYNNTLVKVVNFNIGFDVRFNTPFSTPSYAISIGQFYNDNADIEFSTYPVVDVWLTATLKRTNFFLRYNYLNQGLLSDGYYTVRRYPMADAHLRFGVAWKFYD</sequence>
<evidence type="ECO:0000313" key="1">
    <source>
        <dbReference type="EMBL" id="MFB5945055.1"/>
    </source>
</evidence>
<dbReference type="Pfam" id="PF14121">
    <property type="entry name" value="Porin_10"/>
    <property type="match status" value="1"/>
</dbReference>
<proteinExistence type="predicted"/>
<keyword evidence="2" id="KW-1185">Reference proteome</keyword>
<reference evidence="1 2" key="1">
    <citation type="submission" date="2024-04" db="EMBL/GenBank/DDBJ databases">
        <title>Albibacterium profundi sp. nov., isolated from sediment of the Challenger Deep of Mariana Trench.</title>
        <authorList>
            <person name="Wang Y."/>
        </authorList>
    </citation>
    <scope>NUCLEOTIDE SEQUENCE [LARGE SCALE GENOMIC DNA]</scope>
    <source>
        <strain evidence="1 2">RHL897</strain>
    </source>
</reference>